<dbReference type="Proteomes" id="UP000625033">
    <property type="component" value="Unassembled WGS sequence"/>
</dbReference>
<name>A0A931DAI2_9MICC</name>
<sequence>MAQVRQRSVSRTVVVYSADHVQVNGEIFPGGGVGDFGLIVPRHPAWGATLSVSEIRSSVVMRTEVAAGHGTMVPARGQEDLLMVCLVERGGVRVDPKAGPAFRAGERDVFVYRTNQTYAVAWERDCRLLAAGVPYDILDEFGLSPEVVDGPLTTAQALMQPALRFFDAAADTDEEASALEAYFVEKLVQEMVGALLLSNRGMADPAQSAPSSMYDRALRLMTARRADPHLMPEAVARDLNVSLRHLQRAFSQHGTSVAATLRRLRVEQAVHLLRDERYDVLSIPEVAHHSGFNSPQLLRRALAAHGWGAPLEIRAQRGR</sequence>
<evidence type="ECO:0000256" key="3">
    <source>
        <dbReference type="ARBA" id="ARBA00023163"/>
    </source>
</evidence>
<dbReference type="Pfam" id="PF14525">
    <property type="entry name" value="AraC_binding_2"/>
    <property type="match status" value="1"/>
</dbReference>
<organism evidence="5 6">
    <name type="scientific">Zhihengliuella flava</name>
    <dbReference type="NCBI Taxonomy" id="1285193"/>
    <lineage>
        <taxon>Bacteria</taxon>
        <taxon>Bacillati</taxon>
        <taxon>Actinomycetota</taxon>
        <taxon>Actinomycetes</taxon>
        <taxon>Micrococcales</taxon>
        <taxon>Micrococcaceae</taxon>
        <taxon>Zhihengliuella</taxon>
    </lineage>
</organism>
<dbReference type="InterPro" id="IPR018060">
    <property type="entry name" value="HTH_AraC"/>
</dbReference>
<evidence type="ECO:0000313" key="5">
    <source>
        <dbReference type="EMBL" id="MBG6083956.1"/>
    </source>
</evidence>
<dbReference type="PANTHER" id="PTHR46796">
    <property type="entry name" value="HTH-TYPE TRANSCRIPTIONAL ACTIVATOR RHAS-RELATED"/>
    <property type="match status" value="1"/>
</dbReference>
<evidence type="ECO:0000313" key="6">
    <source>
        <dbReference type="Proteomes" id="UP000625033"/>
    </source>
</evidence>
<dbReference type="GO" id="GO:0003700">
    <property type="term" value="F:DNA-binding transcription factor activity"/>
    <property type="evidence" value="ECO:0007669"/>
    <property type="project" value="InterPro"/>
</dbReference>
<keyword evidence="2 5" id="KW-0238">DNA-binding</keyword>
<dbReference type="Pfam" id="PF12833">
    <property type="entry name" value="HTH_18"/>
    <property type="match status" value="1"/>
</dbReference>
<dbReference type="EMBL" id="JADOTZ010000001">
    <property type="protein sequence ID" value="MBG6083956.1"/>
    <property type="molecule type" value="Genomic_DNA"/>
</dbReference>
<keyword evidence="1" id="KW-0805">Transcription regulation</keyword>
<dbReference type="SMART" id="SM00342">
    <property type="entry name" value="HTH_ARAC"/>
    <property type="match status" value="1"/>
</dbReference>
<dbReference type="GO" id="GO:0043565">
    <property type="term" value="F:sequence-specific DNA binding"/>
    <property type="evidence" value="ECO:0007669"/>
    <property type="project" value="InterPro"/>
</dbReference>
<dbReference type="InterPro" id="IPR035418">
    <property type="entry name" value="AraC-bd_2"/>
</dbReference>
<protein>
    <submittedName>
        <fullName evidence="5">AraC-like DNA-binding protein</fullName>
    </submittedName>
</protein>
<dbReference type="Gene3D" id="1.10.10.60">
    <property type="entry name" value="Homeodomain-like"/>
    <property type="match status" value="1"/>
</dbReference>
<gene>
    <name evidence="5" type="ORF">IW252_000723</name>
</gene>
<evidence type="ECO:0000256" key="1">
    <source>
        <dbReference type="ARBA" id="ARBA00023015"/>
    </source>
</evidence>
<dbReference type="AlphaFoldDB" id="A0A931DAI2"/>
<dbReference type="InterPro" id="IPR050204">
    <property type="entry name" value="AraC_XylS_family_regulators"/>
</dbReference>
<feature type="domain" description="HTH araC/xylS-type" evidence="4">
    <location>
        <begin position="215"/>
        <end position="316"/>
    </location>
</feature>
<keyword evidence="6" id="KW-1185">Reference proteome</keyword>
<reference evidence="5" key="1">
    <citation type="submission" date="2020-11" db="EMBL/GenBank/DDBJ databases">
        <title>Sequencing the genomes of 1000 actinobacteria strains.</title>
        <authorList>
            <person name="Klenk H.-P."/>
        </authorList>
    </citation>
    <scope>NUCLEOTIDE SEQUENCE</scope>
    <source>
        <strain evidence="5">DSM 26152</strain>
    </source>
</reference>
<comment type="caution">
    <text evidence="5">The sequence shown here is derived from an EMBL/GenBank/DDBJ whole genome shotgun (WGS) entry which is preliminary data.</text>
</comment>
<keyword evidence="3" id="KW-0804">Transcription</keyword>
<accession>A0A931DAI2</accession>
<dbReference type="PROSITE" id="PS01124">
    <property type="entry name" value="HTH_ARAC_FAMILY_2"/>
    <property type="match status" value="1"/>
</dbReference>
<evidence type="ECO:0000259" key="4">
    <source>
        <dbReference type="PROSITE" id="PS01124"/>
    </source>
</evidence>
<evidence type="ECO:0000256" key="2">
    <source>
        <dbReference type="ARBA" id="ARBA00023125"/>
    </source>
</evidence>
<proteinExistence type="predicted"/>
<dbReference type="RefSeq" id="WP_196835335.1">
    <property type="nucleotide sequence ID" value="NZ_JADOTZ010000001.1"/>
</dbReference>